<dbReference type="EMBL" id="VFOK01000001">
    <property type="protein sequence ID" value="TQL34458.1"/>
    <property type="molecule type" value="Genomic_DNA"/>
</dbReference>
<proteinExistence type="predicted"/>
<accession>A0A542XF67</accession>
<dbReference type="OrthoDB" id="5148992at2"/>
<dbReference type="AlphaFoldDB" id="A0A542XF67"/>
<reference evidence="1 2" key="1">
    <citation type="submission" date="2019-06" db="EMBL/GenBank/DDBJ databases">
        <title>Sequencing the genomes of 1000 actinobacteria strains.</title>
        <authorList>
            <person name="Klenk H.-P."/>
        </authorList>
    </citation>
    <scope>NUCLEOTIDE SEQUENCE [LARGE SCALE GENOMIC DNA]</scope>
    <source>
        <strain evidence="1 2">DSM 24617</strain>
    </source>
</reference>
<organism evidence="1 2">
    <name type="scientific">Barrientosiimonas humi</name>
    <dbReference type="NCBI Taxonomy" id="999931"/>
    <lineage>
        <taxon>Bacteria</taxon>
        <taxon>Bacillati</taxon>
        <taxon>Actinomycetota</taxon>
        <taxon>Actinomycetes</taxon>
        <taxon>Micrococcales</taxon>
        <taxon>Dermacoccaceae</taxon>
        <taxon>Barrientosiimonas</taxon>
    </lineage>
</organism>
<evidence type="ECO:0008006" key="3">
    <source>
        <dbReference type="Google" id="ProtNLM"/>
    </source>
</evidence>
<protein>
    <recommendedName>
        <fullName evidence="3">Helix-turn-helix protein</fullName>
    </recommendedName>
</protein>
<keyword evidence="2" id="KW-1185">Reference proteome</keyword>
<name>A0A542XF67_9MICO</name>
<evidence type="ECO:0000313" key="1">
    <source>
        <dbReference type="EMBL" id="TQL34458.1"/>
    </source>
</evidence>
<dbReference type="InterPro" id="IPR036388">
    <property type="entry name" value="WH-like_DNA-bd_sf"/>
</dbReference>
<sequence length="211" mass="23554">MTTHPEPPDEQVITDPEVARLLSRRQAALHVSSFLDQDRSIAESAARLERPIGQVHHWVHRLVAAGVLRVVEVVPRAGRPIKRYRAVARSFRLPAALVPPEHYEQQMALINREVVDAVASVADMPNQDLTIRLGESGQVSFNRLSDRGVASSLHSLQTSMGGLFLTEEQADELWSELDALRQRWAEAGHDRGTPGTVPYLVQLTMVPRPER</sequence>
<dbReference type="Proteomes" id="UP000318336">
    <property type="component" value="Unassembled WGS sequence"/>
</dbReference>
<evidence type="ECO:0000313" key="2">
    <source>
        <dbReference type="Proteomes" id="UP000318336"/>
    </source>
</evidence>
<dbReference type="Gene3D" id="1.10.10.10">
    <property type="entry name" value="Winged helix-like DNA-binding domain superfamily/Winged helix DNA-binding domain"/>
    <property type="match status" value="1"/>
</dbReference>
<gene>
    <name evidence="1" type="ORF">FB554_2629</name>
</gene>
<comment type="caution">
    <text evidence="1">The sequence shown here is derived from an EMBL/GenBank/DDBJ whole genome shotgun (WGS) entry which is preliminary data.</text>
</comment>
<dbReference type="RefSeq" id="WP_142006745.1">
    <property type="nucleotide sequence ID" value="NZ_CAJTBP010000001.1"/>
</dbReference>